<reference evidence="1 2" key="1">
    <citation type="submission" date="2019-07" db="EMBL/GenBank/DDBJ databases">
        <title>Whole genome shotgun sequence of Microvirga aerophila NBRC 106136.</title>
        <authorList>
            <person name="Hosoyama A."/>
            <person name="Uohara A."/>
            <person name="Ohji S."/>
            <person name="Ichikawa N."/>
        </authorList>
    </citation>
    <scope>NUCLEOTIDE SEQUENCE [LARGE SCALE GENOMIC DNA]</scope>
    <source>
        <strain evidence="1 2">NBRC 106136</strain>
    </source>
</reference>
<evidence type="ECO:0000313" key="1">
    <source>
        <dbReference type="EMBL" id="GEO12319.1"/>
    </source>
</evidence>
<accession>A0A512BK21</accession>
<dbReference type="PRINTS" id="PR00313">
    <property type="entry name" value="CABNDNGRPT"/>
</dbReference>
<sequence length="188" mass="19120">MAIKVGRSRVPVVLDFIKLEPLGALHLKSRQILLEGVDGSSSNVASSIRAQVVEVPNAPADGLAPFDPDAPLISLEYESAFDGSKVAVAEDAGSNPNQSAGFIVHMSSDIGASGTNGDDVINGGAGNEALYGEGGDDTIEGGGGADRIDGGEGFDFAWYNSNSTVGVVVNLEEGMALEARLKATGLSA</sequence>
<comment type="caution">
    <text evidence="1">The sequence shown here is derived from an EMBL/GenBank/DDBJ whole genome shotgun (WGS) entry which is preliminary data.</text>
</comment>
<protein>
    <recommendedName>
        <fullName evidence="3">Calcium-binding protein</fullName>
    </recommendedName>
</protein>
<dbReference type="AlphaFoldDB" id="A0A512BK21"/>
<evidence type="ECO:0008006" key="3">
    <source>
        <dbReference type="Google" id="ProtNLM"/>
    </source>
</evidence>
<dbReference type="RefSeq" id="WP_114184233.1">
    <property type="nucleotide sequence ID" value="NZ_BJYU01000001.1"/>
</dbReference>
<dbReference type="EMBL" id="BJYU01000001">
    <property type="protein sequence ID" value="GEO12319.1"/>
    <property type="molecule type" value="Genomic_DNA"/>
</dbReference>
<gene>
    <name evidence="1" type="ORF">MAE02_00150</name>
</gene>
<dbReference type="InterPro" id="IPR018511">
    <property type="entry name" value="Hemolysin-typ_Ca-bd_CS"/>
</dbReference>
<organism evidence="1 2">
    <name type="scientific">Microvirga aerophila</name>
    <dbReference type="NCBI Taxonomy" id="670291"/>
    <lineage>
        <taxon>Bacteria</taxon>
        <taxon>Pseudomonadati</taxon>
        <taxon>Pseudomonadota</taxon>
        <taxon>Alphaproteobacteria</taxon>
        <taxon>Hyphomicrobiales</taxon>
        <taxon>Methylobacteriaceae</taxon>
        <taxon>Microvirga</taxon>
    </lineage>
</organism>
<proteinExistence type="predicted"/>
<dbReference type="SUPFAM" id="SSF51120">
    <property type="entry name" value="beta-Roll"/>
    <property type="match status" value="1"/>
</dbReference>
<dbReference type="GO" id="GO:0005509">
    <property type="term" value="F:calcium ion binding"/>
    <property type="evidence" value="ECO:0007669"/>
    <property type="project" value="InterPro"/>
</dbReference>
<keyword evidence="2" id="KW-1185">Reference proteome</keyword>
<dbReference type="Pfam" id="PF00353">
    <property type="entry name" value="HemolysinCabind"/>
    <property type="match status" value="1"/>
</dbReference>
<evidence type="ECO:0000313" key="2">
    <source>
        <dbReference type="Proteomes" id="UP000321085"/>
    </source>
</evidence>
<dbReference type="InterPro" id="IPR001343">
    <property type="entry name" value="Hemolysn_Ca-bd"/>
</dbReference>
<dbReference type="PROSITE" id="PS00330">
    <property type="entry name" value="HEMOLYSIN_CALCIUM"/>
    <property type="match status" value="1"/>
</dbReference>
<dbReference type="Proteomes" id="UP000321085">
    <property type="component" value="Unassembled WGS sequence"/>
</dbReference>
<dbReference type="InterPro" id="IPR011049">
    <property type="entry name" value="Serralysin-like_metalloprot_C"/>
</dbReference>
<dbReference type="Gene3D" id="2.150.10.10">
    <property type="entry name" value="Serralysin-like metalloprotease, C-terminal"/>
    <property type="match status" value="1"/>
</dbReference>
<name>A0A512BK21_9HYPH</name>